<name>A0ABY3AAL7_9FLAO</name>
<keyword evidence="2" id="KW-1185">Reference proteome</keyword>
<dbReference type="Proteomes" id="UP000315363">
    <property type="component" value="Unassembled WGS sequence"/>
</dbReference>
<evidence type="ECO:0000313" key="2">
    <source>
        <dbReference type="Proteomes" id="UP000315363"/>
    </source>
</evidence>
<organism evidence="1 2">
    <name type="scientific">Arenibacter algicola</name>
    <dbReference type="NCBI Taxonomy" id="616991"/>
    <lineage>
        <taxon>Bacteria</taxon>
        <taxon>Pseudomonadati</taxon>
        <taxon>Bacteroidota</taxon>
        <taxon>Flavobacteriia</taxon>
        <taxon>Flavobacteriales</taxon>
        <taxon>Flavobacteriaceae</taxon>
        <taxon>Arenibacter</taxon>
    </lineage>
</organism>
<evidence type="ECO:0000313" key="1">
    <source>
        <dbReference type="EMBL" id="TQO36943.1"/>
    </source>
</evidence>
<gene>
    <name evidence="1" type="ORF">GQ41_1531</name>
</gene>
<sequence>MCIASKDIDNEEKKDVILVGNFYDFNPVREDKIRLRGCCCSTWAVIN</sequence>
<comment type="caution">
    <text evidence="1">The sequence shown here is derived from an EMBL/GenBank/DDBJ whole genome shotgun (WGS) entry which is preliminary data.</text>
</comment>
<protein>
    <submittedName>
        <fullName evidence="1">Uncharacterized protein</fullName>
    </submittedName>
</protein>
<proteinExistence type="predicted"/>
<reference evidence="1 2" key="1">
    <citation type="submission" date="2019-06" db="EMBL/GenBank/DDBJ databases">
        <title>A large-scale integrated study on North Sea by COGITO (Coastal Microbe Genomic &amp; Taxonomic Observatory).</title>
        <authorList>
            <person name="Teeling H."/>
        </authorList>
    </citation>
    <scope>NUCLEOTIDE SEQUENCE [LARGE SCALE GENOMIC DNA]</scope>
    <source>
        <strain evidence="1 2">MAR_2009_79</strain>
    </source>
</reference>
<dbReference type="EMBL" id="VHIF01000001">
    <property type="protein sequence ID" value="TQO36943.1"/>
    <property type="molecule type" value="Genomic_DNA"/>
</dbReference>
<accession>A0ABY3AAL7</accession>